<evidence type="ECO:0000259" key="2">
    <source>
        <dbReference type="Pfam" id="PF12697"/>
    </source>
</evidence>
<dbReference type="SUPFAM" id="SSF53474">
    <property type="entry name" value="alpha/beta-Hydrolases"/>
    <property type="match status" value="1"/>
</dbReference>
<evidence type="ECO:0000313" key="3">
    <source>
        <dbReference type="EMBL" id="RMC35706.1"/>
    </source>
</evidence>
<name>A0A3M0MDD7_9RHOB</name>
<dbReference type="Proteomes" id="UP000273516">
    <property type="component" value="Unassembled WGS sequence"/>
</dbReference>
<accession>A0A3M0MDD7</accession>
<dbReference type="RefSeq" id="WP_122112330.1">
    <property type="nucleotide sequence ID" value="NZ_QOKZ01000003.1"/>
</dbReference>
<dbReference type="PANTHER" id="PTHR43798:SF31">
    <property type="entry name" value="AB HYDROLASE SUPERFAMILY PROTEIN YCLE"/>
    <property type="match status" value="1"/>
</dbReference>
<comment type="caution">
    <text evidence="3">The sequence shown here is derived from an EMBL/GenBank/DDBJ whole genome shotgun (WGS) entry which is preliminary data.</text>
</comment>
<dbReference type="InterPro" id="IPR000073">
    <property type="entry name" value="AB_hydrolase_1"/>
</dbReference>
<gene>
    <name evidence="3" type="ORF">C9E81_10895</name>
</gene>
<dbReference type="PANTHER" id="PTHR43798">
    <property type="entry name" value="MONOACYLGLYCEROL LIPASE"/>
    <property type="match status" value="1"/>
</dbReference>
<dbReference type="AlphaFoldDB" id="A0A3M0MDD7"/>
<dbReference type="GO" id="GO:0016020">
    <property type="term" value="C:membrane"/>
    <property type="evidence" value="ECO:0007669"/>
    <property type="project" value="TreeGrafter"/>
</dbReference>
<reference evidence="3 4" key="1">
    <citation type="submission" date="2018-07" db="EMBL/GenBank/DDBJ databases">
        <authorList>
            <person name="Zhang Y."/>
            <person name="Wang L."/>
            <person name="Ma S."/>
        </authorList>
    </citation>
    <scope>NUCLEOTIDE SEQUENCE [LARGE SCALE GENOMIC DNA]</scope>
    <source>
        <strain evidence="3 4">4-2</strain>
    </source>
</reference>
<protein>
    <submittedName>
        <fullName evidence="3">Alpha/beta hydrolase</fullName>
    </submittedName>
</protein>
<dbReference type="Gene3D" id="3.40.50.1820">
    <property type="entry name" value="alpha/beta hydrolase"/>
    <property type="match status" value="1"/>
</dbReference>
<keyword evidence="1 3" id="KW-0378">Hydrolase</keyword>
<evidence type="ECO:0000256" key="1">
    <source>
        <dbReference type="ARBA" id="ARBA00022801"/>
    </source>
</evidence>
<feature type="domain" description="AB hydrolase-1" evidence="2">
    <location>
        <begin position="25"/>
        <end position="239"/>
    </location>
</feature>
<organism evidence="3 4">
    <name type="scientific">Paracoccus alkanivorans</name>
    <dbReference type="NCBI Taxonomy" id="2116655"/>
    <lineage>
        <taxon>Bacteria</taxon>
        <taxon>Pseudomonadati</taxon>
        <taxon>Pseudomonadota</taxon>
        <taxon>Alphaproteobacteria</taxon>
        <taxon>Rhodobacterales</taxon>
        <taxon>Paracoccaceae</taxon>
        <taxon>Paracoccus</taxon>
    </lineage>
</organism>
<dbReference type="GO" id="GO:0016787">
    <property type="term" value="F:hydrolase activity"/>
    <property type="evidence" value="ECO:0007669"/>
    <property type="project" value="UniProtKB-KW"/>
</dbReference>
<proteinExistence type="predicted"/>
<dbReference type="EMBL" id="QOKZ01000003">
    <property type="protein sequence ID" value="RMC35706.1"/>
    <property type="molecule type" value="Genomic_DNA"/>
</dbReference>
<dbReference type="Pfam" id="PF12697">
    <property type="entry name" value="Abhydrolase_6"/>
    <property type="match status" value="1"/>
</dbReference>
<keyword evidence="4" id="KW-1185">Reference proteome</keyword>
<dbReference type="InterPro" id="IPR029058">
    <property type="entry name" value="AB_hydrolase_fold"/>
</dbReference>
<dbReference type="OrthoDB" id="9804723at2"/>
<evidence type="ECO:0000313" key="4">
    <source>
        <dbReference type="Proteomes" id="UP000273516"/>
    </source>
</evidence>
<sequence>MIVTIPGGVLNCLTAGPVGKGTATLLMIHGIQGTASVWVPVMQPLASERHVLAPHLRGRAGSFSPDDPAAYSMAAFAGDLHAVLCAVRGPVVLVGWSMGCLVALEYLRTYGTGGLIGLALISGSPYLMATGGNDATWFSGDTYGAVMASAAARAERLQLSETATDIAVAGSWMDARNADYRDDLGAIDLPVLVLHGAEDPECPVSHARMMAEAIPEAQLEIWNGCGHVPMAYAPERLAAELRRFAHSCESSV</sequence>
<dbReference type="InterPro" id="IPR050266">
    <property type="entry name" value="AB_hydrolase_sf"/>
</dbReference>